<organism evidence="10 11">
    <name type="scientific">Zingiber officinale</name>
    <name type="common">Ginger</name>
    <name type="synonym">Amomum zingiber</name>
    <dbReference type="NCBI Taxonomy" id="94328"/>
    <lineage>
        <taxon>Eukaryota</taxon>
        <taxon>Viridiplantae</taxon>
        <taxon>Streptophyta</taxon>
        <taxon>Embryophyta</taxon>
        <taxon>Tracheophyta</taxon>
        <taxon>Spermatophyta</taxon>
        <taxon>Magnoliopsida</taxon>
        <taxon>Liliopsida</taxon>
        <taxon>Zingiberales</taxon>
        <taxon>Zingiberaceae</taxon>
        <taxon>Zingiber</taxon>
    </lineage>
</organism>
<name>A0A8J5HBM2_ZINOF</name>
<evidence type="ECO:0000256" key="2">
    <source>
        <dbReference type="ARBA" id="ARBA00022527"/>
    </source>
</evidence>
<dbReference type="Pfam" id="PF00069">
    <property type="entry name" value="Pkinase"/>
    <property type="match status" value="1"/>
</dbReference>
<keyword evidence="3" id="KW-0808">Transferase</keyword>
<accession>A0A8J5HBM2</accession>
<evidence type="ECO:0000256" key="4">
    <source>
        <dbReference type="ARBA" id="ARBA00022741"/>
    </source>
</evidence>
<reference evidence="10 11" key="1">
    <citation type="submission" date="2020-08" db="EMBL/GenBank/DDBJ databases">
        <title>Plant Genome Project.</title>
        <authorList>
            <person name="Zhang R.-G."/>
        </authorList>
    </citation>
    <scope>NUCLEOTIDE SEQUENCE [LARGE SCALE GENOMIC DNA]</scope>
    <source>
        <tissue evidence="10">Rhizome</tissue>
    </source>
</reference>
<keyword evidence="11" id="KW-1185">Reference proteome</keyword>
<gene>
    <name evidence="10" type="ORF">ZIOFF_017379</name>
</gene>
<protein>
    <recommendedName>
        <fullName evidence="1">non-specific serine/threonine protein kinase</fullName>
        <ecNumber evidence="1">2.7.11.1</ecNumber>
    </recommendedName>
</protein>
<keyword evidence="6" id="KW-0067">ATP-binding</keyword>
<keyword evidence="4" id="KW-0547">Nucleotide-binding</keyword>
<evidence type="ECO:0000256" key="7">
    <source>
        <dbReference type="ARBA" id="ARBA00047899"/>
    </source>
</evidence>
<dbReference type="EC" id="2.7.11.1" evidence="1"/>
<keyword evidence="5" id="KW-0418">Kinase</keyword>
<dbReference type="GO" id="GO:0004674">
    <property type="term" value="F:protein serine/threonine kinase activity"/>
    <property type="evidence" value="ECO:0007669"/>
    <property type="project" value="UniProtKB-KW"/>
</dbReference>
<dbReference type="Gene3D" id="1.10.510.10">
    <property type="entry name" value="Transferase(Phosphotransferase) domain 1"/>
    <property type="match status" value="1"/>
</dbReference>
<sequence length="98" mass="10605">MGTHEYVASEVAAGQPHCSAVNWWDYGILLYGHTPFAGSTNQRTLRNIVKQSLSFPPADATSSPARHLIAGLLAKDPTVRLGSWRGAADVKSHPFFSL</sequence>
<proteinExistence type="predicted"/>
<comment type="catalytic activity">
    <reaction evidence="7">
        <text>L-threonyl-[protein] + ATP = O-phospho-L-threonyl-[protein] + ADP + H(+)</text>
        <dbReference type="Rhea" id="RHEA:46608"/>
        <dbReference type="Rhea" id="RHEA-COMP:11060"/>
        <dbReference type="Rhea" id="RHEA-COMP:11605"/>
        <dbReference type="ChEBI" id="CHEBI:15378"/>
        <dbReference type="ChEBI" id="CHEBI:30013"/>
        <dbReference type="ChEBI" id="CHEBI:30616"/>
        <dbReference type="ChEBI" id="CHEBI:61977"/>
        <dbReference type="ChEBI" id="CHEBI:456216"/>
        <dbReference type="EC" id="2.7.11.1"/>
    </reaction>
</comment>
<evidence type="ECO:0000256" key="5">
    <source>
        <dbReference type="ARBA" id="ARBA00022777"/>
    </source>
</evidence>
<evidence type="ECO:0000256" key="3">
    <source>
        <dbReference type="ARBA" id="ARBA00022679"/>
    </source>
</evidence>
<keyword evidence="2" id="KW-0723">Serine/threonine-protein kinase</keyword>
<dbReference type="Proteomes" id="UP000734854">
    <property type="component" value="Unassembled WGS sequence"/>
</dbReference>
<evidence type="ECO:0000259" key="9">
    <source>
        <dbReference type="PROSITE" id="PS50011"/>
    </source>
</evidence>
<dbReference type="SUPFAM" id="SSF56112">
    <property type="entry name" value="Protein kinase-like (PK-like)"/>
    <property type="match status" value="1"/>
</dbReference>
<dbReference type="InterPro" id="IPR011009">
    <property type="entry name" value="Kinase-like_dom_sf"/>
</dbReference>
<dbReference type="PROSITE" id="PS50011">
    <property type="entry name" value="PROTEIN_KINASE_DOM"/>
    <property type="match status" value="1"/>
</dbReference>
<evidence type="ECO:0000313" key="11">
    <source>
        <dbReference type="Proteomes" id="UP000734854"/>
    </source>
</evidence>
<dbReference type="AlphaFoldDB" id="A0A8J5HBM2"/>
<evidence type="ECO:0000256" key="1">
    <source>
        <dbReference type="ARBA" id="ARBA00012513"/>
    </source>
</evidence>
<evidence type="ECO:0000313" key="10">
    <source>
        <dbReference type="EMBL" id="KAG6520330.1"/>
    </source>
</evidence>
<dbReference type="PANTHER" id="PTHR45637">
    <property type="entry name" value="FLIPPASE KINASE 1-RELATED"/>
    <property type="match status" value="1"/>
</dbReference>
<dbReference type="EMBL" id="JACMSC010000005">
    <property type="protein sequence ID" value="KAG6520330.1"/>
    <property type="molecule type" value="Genomic_DNA"/>
</dbReference>
<evidence type="ECO:0000256" key="8">
    <source>
        <dbReference type="ARBA" id="ARBA00048679"/>
    </source>
</evidence>
<comment type="caution">
    <text evidence="10">The sequence shown here is derived from an EMBL/GenBank/DDBJ whole genome shotgun (WGS) entry which is preliminary data.</text>
</comment>
<comment type="catalytic activity">
    <reaction evidence="8">
        <text>L-seryl-[protein] + ATP = O-phospho-L-seryl-[protein] + ADP + H(+)</text>
        <dbReference type="Rhea" id="RHEA:17989"/>
        <dbReference type="Rhea" id="RHEA-COMP:9863"/>
        <dbReference type="Rhea" id="RHEA-COMP:11604"/>
        <dbReference type="ChEBI" id="CHEBI:15378"/>
        <dbReference type="ChEBI" id="CHEBI:29999"/>
        <dbReference type="ChEBI" id="CHEBI:30616"/>
        <dbReference type="ChEBI" id="CHEBI:83421"/>
        <dbReference type="ChEBI" id="CHEBI:456216"/>
        <dbReference type="EC" id="2.7.11.1"/>
    </reaction>
</comment>
<dbReference type="GO" id="GO:0005524">
    <property type="term" value="F:ATP binding"/>
    <property type="evidence" value="ECO:0007669"/>
    <property type="project" value="UniProtKB-KW"/>
</dbReference>
<feature type="domain" description="Protein kinase" evidence="9">
    <location>
        <begin position="1"/>
        <end position="96"/>
    </location>
</feature>
<dbReference type="InterPro" id="IPR000719">
    <property type="entry name" value="Prot_kinase_dom"/>
</dbReference>
<evidence type="ECO:0000256" key="6">
    <source>
        <dbReference type="ARBA" id="ARBA00022840"/>
    </source>
</evidence>